<accession>A0A4C1TIB2</accession>
<sequence length="98" mass="11157">MRDIYSKKLICSPSKFEPIKFDTSSLHARLRDGASVVTFDGKSIIKMDRGRKFLSEEYACPFSYVRIKKNADIVRAEWAGDRSGEISCKNLEYGPESN</sequence>
<organism evidence="1 2">
    <name type="scientific">Eumeta variegata</name>
    <name type="common">Bagworm moth</name>
    <name type="synonym">Eumeta japonica</name>
    <dbReference type="NCBI Taxonomy" id="151549"/>
    <lineage>
        <taxon>Eukaryota</taxon>
        <taxon>Metazoa</taxon>
        <taxon>Ecdysozoa</taxon>
        <taxon>Arthropoda</taxon>
        <taxon>Hexapoda</taxon>
        <taxon>Insecta</taxon>
        <taxon>Pterygota</taxon>
        <taxon>Neoptera</taxon>
        <taxon>Endopterygota</taxon>
        <taxon>Lepidoptera</taxon>
        <taxon>Glossata</taxon>
        <taxon>Ditrysia</taxon>
        <taxon>Tineoidea</taxon>
        <taxon>Psychidae</taxon>
        <taxon>Oiketicinae</taxon>
        <taxon>Eumeta</taxon>
    </lineage>
</organism>
<comment type="caution">
    <text evidence="1">The sequence shown here is derived from an EMBL/GenBank/DDBJ whole genome shotgun (WGS) entry which is preliminary data.</text>
</comment>
<protein>
    <submittedName>
        <fullName evidence="1">Uncharacterized protein</fullName>
    </submittedName>
</protein>
<reference evidence="1 2" key="1">
    <citation type="journal article" date="2019" name="Commun. Biol.">
        <title>The bagworm genome reveals a unique fibroin gene that provides high tensile strength.</title>
        <authorList>
            <person name="Kono N."/>
            <person name="Nakamura H."/>
            <person name="Ohtoshi R."/>
            <person name="Tomita M."/>
            <person name="Numata K."/>
            <person name="Arakawa K."/>
        </authorList>
    </citation>
    <scope>NUCLEOTIDE SEQUENCE [LARGE SCALE GENOMIC DNA]</scope>
</reference>
<gene>
    <name evidence="1" type="ORF">EVAR_7666_1</name>
</gene>
<evidence type="ECO:0000313" key="2">
    <source>
        <dbReference type="Proteomes" id="UP000299102"/>
    </source>
</evidence>
<proteinExistence type="predicted"/>
<name>A0A4C1TIB2_EUMVA</name>
<dbReference type="EMBL" id="BGZK01000062">
    <property type="protein sequence ID" value="GBP14242.1"/>
    <property type="molecule type" value="Genomic_DNA"/>
</dbReference>
<evidence type="ECO:0000313" key="1">
    <source>
        <dbReference type="EMBL" id="GBP14242.1"/>
    </source>
</evidence>
<dbReference type="Proteomes" id="UP000299102">
    <property type="component" value="Unassembled WGS sequence"/>
</dbReference>
<dbReference type="AlphaFoldDB" id="A0A4C1TIB2"/>
<keyword evidence="2" id="KW-1185">Reference proteome</keyword>